<feature type="transmembrane region" description="Helical" evidence="3">
    <location>
        <begin position="339"/>
        <end position="362"/>
    </location>
</feature>
<comment type="subcellular location">
    <subcellularLocation>
        <location evidence="1">Membrane</location>
        <topology evidence="1">Multi-pass membrane protein</topology>
    </subcellularLocation>
</comment>
<dbReference type="InterPro" id="IPR020846">
    <property type="entry name" value="MFS_dom"/>
</dbReference>
<dbReference type="Pfam" id="PF07690">
    <property type="entry name" value="MFS_1"/>
    <property type="match status" value="1"/>
</dbReference>
<sequence>MPEAEKVDIASTPKVESISELTLEAQPEPAPAPAPAPPPFKEGGIHGYLTVFGAFLALFATFGQMNAFGSFQLWYSEHQLSNYSPSDISWIGSLQLWVFFFSGGIIGRFFDAYGPTVLLALGTVVYTFSIMMTSLASRYYQFILAQGITFGIGSGLLFYPAVSGASTHFLKWRATAIGIVVSGSSVGGVVFPAMLQRLFNETSFGWAVRVSGFVCLACGICATLTVSSRLPRRKPGPWIDLPSLRDFKFLLFCAGAGMTCFGLFVPFFYIVQYAEAHGISQAHGFNLLSIMNAGSVIGRVLPGLAADAAGRYNLFLIFAFSSGLFTLVLWLTQTHFQGLIAYAAIYGFFSGAVISLTTPCIAQISRIEQIGTRIGMAYSILSFPSLVGAPIAGALLTRAHGDFHTMIIWTGVTLLAGSALLLVQKLILNRNPLAKV</sequence>
<dbReference type="InParanoid" id="A0A401H6B9"/>
<gene>
    <name evidence="5" type="ORF">SCP_1702570</name>
</gene>
<dbReference type="OrthoDB" id="6509908at2759"/>
<dbReference type="EMBL" id="BFAD01000017">
    <property type="protein sequence ID" value="GBE89931.1"/>
    <property type="molecule type" value="Genomic_DNA"/>
</dbReference>
<name>A0A401H6B9_9APHY</name>
<dbReference type="AlphaFoldDB" id="A0A401H6B9"/>
<feature type="transmembrane region" description="Helical" evidence="3">
    <location>
        <begin position="142"/>
        <end position="162"/>
    </location>
</feature>
<evidence type="ECO:0000259" key="4">
    <source>
        <dbReference type="PROSITE" id="PS50850"/>
    </source>
</evidence>
<dbReference type="SUPFAM" id="SSF103473">
    <property type="entry name" value="MFS general substrate transporter"/>
    <property type="match status" value="1"/>
</dbReference>
<dbReference type="GO" id="GO:0016020">
    <property type="term" value="C:membrane"/>
    <property type="evidence" value="ECO:0007669"/>
    <property type="project" value="UniProtKB-SubCell"/>
</dbReference>
<feature type="transmembrane region" description="Helical" evidence="3">
    <location>
        <begin position="249"/>
        <end position="271"/>
    </location>
</feature>
<keyword evidence="3" id="KW-0812">Transmembrane</keyword>
<feature type="transmembrane region" description="Helical" evidence="3">
    <location>
        <begin position="174"/>
        <end position="194"/>
    </location>
</feature>
<comment type="caution">
    <text evidence="5">The sequence shown here is derived from an EMBL/GenBank/DDBJ whole genome shotgun (WGS) entry which is preliminary data.</text>
</comment>
<feature type="transmembrane region" description="Helical" evidence="3">
    <location>
        <begin position="117"/>
        <end position="136"/>
    </location>
</feature>
<feature type="transmembrane region" description="Helical" evidence="3">
    <location>
        <begin position="206"/>
        <end position="228"/>
    </location>
</feature>
<reference evidence="5 6" key="1">
    <citation type="journal article" date="2018" name="Sci. Rep.">
        <title>Genome sequence of the cauliflower mushroom Sparassis crispa (Hanabiratake) and its association with beneficial usage.</title>
        <authorList>
            <person name="Kiyama R."/>
            <person name="Furutani Y."/>
            <person name="Kawaguchi K."/>
            <person name="Nakanishi T."/>
        </authorList>
    </citation>
    <scope>NUCLEOTIDE SEQUENCE [LARGE SCALE GENOMIC DNA]</scope>
</reference>
<protein>
    <submittedName>
        <fullName evidence="5">Aspyridones efflux protein</fullName>
    </submittedName>
</protein>
<evidence type="ECO:0000256" key="1">
    <source>
        <dbReference type="ARBA" id="ARBA00004141"/>
    </source>
</evidence>
<keyword evidence="3" id="KW-1133">Transmembrane helix</keyword>
<evidence type="ECO:0000313" key="6">
    <source>
        <dbReference type="Proteomes" id="UP000287166"/>
    </source>
</evidence>
<keyword evidence="3" id="KW-0472">Membrane</keyword>
<organism evidence="5 6">
    <name type="scientific">Sparassis crispa</name>
    <dbReference type="NCBI Taxonomy" id="139825"/>
    <lineage>
        <taxon>Eukaryota</taxon>
        <taxon>Fungi</taxon>
        <taxon>Dikarya</taxon>
        <taxon>Basidiomycota</taxon>
        <taxon>Agaricomycotina</taxon>
        <taxon>Agaricomycetes</taxon>
        <taxon>Polyporales</taxon>
        <taxon>Sparassidaceae</taxon>
        <taxon>Sparassis</taxon>
    </lineage>
</organism>
<feature type="transmembrane region" description="Helical" evidence="3">
    <location>
        <begin position="374"/>
        <end position="397"/>
    </location>
</feature>
<dbReference type="InterPro" id="IPR036259">
    <property type="entry name" value="MFS_trans_sf"/>
</dbReference>
<dbReference type="PANTHER" id="PTHR11360">
    <property type="entry name" value="MONOCARBOXYLATE TRANSPORTER"/>
    <property type="match status" value="1"/>
</dbReference>
<dbReference type="RefSeq" id="XP_027620844.1">
    <property type="nucleotide sequence ID" value="XM_027765043.1"/>
</dbReference>
<feature type="transmembrane region" description="Helical" evidence="3">
    <location>
        <begin position="314"/>
        <end position="333"/>
    </location>
</feature>
<accession>A0A401H6B9</accession>
<dbReference type="Gene3D" id="1.20.1250.20">
    <property type="entry name" value="MFS general substrate transporter like domains"/>
    <property type="match status" value="2"/>
</dbReference>
<feature type="transmembrane region" description="Helical" evidence="3">
    <location>
        <begin position="88"/>
        <end position="110"/>
    </location>
</feature>
<dbReference type="Proteomes" id="UP000287166">
    <property type="component" value="Unassembled WGS sequence"/>
</dbReference>
<feature type="transmembrane region" description="Helical" evidence="3">
    <location>
        <begin position="283"/>
        <end position="302"/>
    </location>
</feature>
<feature type="transmembrane region" description="Helical" evidence="3">
    <location>
        <begin position="403"/>
        <end position="423"/>
    </location>
</feature>
<proteinExistence type="inferred from homology"/>
<keyword evidence="6" id="KW-1185">Reference proteome</keyword>
<dbReference type="InterPro" id="IPR011701">
    <property type="entry name" value="MFS"/>
</dbReference>
<dbReference type="GO" id="GO:0022857">
    <property type="term" value="F:transmembrane transporter activity"/>
    <property type="evidence" value="ECO:0007669"/>
    <property type="project" value="InterPro"/>
</dbReference>
<evidence type="ECO:0000313" key="5">
    <source>
        <dbReference type="EMBL" id="GBE89931.1"/>
    </source>
</evidence>
<feature type="domain" description="Major facilitator superfamily (MFS) profile" evidence="4">
    <location>
        <begin position="248"/>
        <end position="436"/>
    </location>
</feature>
<feature type="transmembrane region" description="Helical" evidence="3">
    <location>
        <begin position="48"/>
        <end position="68"/>
    </location>
</feature>
<evidence type="ECO:0000256" key="3">
    <source>
        <dbReference type="SAM" id="Phobius"/>
    </source>
</evidence>
<dbReference type="GeneID" id="38786848"/>
<comment type="similarity">
    <text evidence="2">Belongs to the major facilitator superfamily. Monocarboxylate porter (TC 2.A.1.13) family.</text>
</comment>
<dbReference type="PROSITE" id="PS50850">
    <property type="entry name" value="MFS"/>
    <property type="match status" value="1"/>
</dbReference>
<dbReference type="PANTHER" id="PTHR11360:SF177">
    <property type="entry name" value="RIBOFLAVIN TRANSPORTER MCH5"/>
    <property type="match status" value="1"/>
</dbReference>
<dbReference type="InterPro" id="IPR050327">
    <property type="entry name" value="Proton-linked_MCT"/>
</dbReference>
<evidence type="ECO:0000256" key="2">
    <source>
        <dbReference type="ARBA" id="ARBA00006727"/>
    </source>
</evidence>